<feature type="transmembrane region" description="Helical" evidence="6">
    <location>
        <begin position="41"/>
        <end position="58"/>
    </location>
</feature>
<comment type="caution">
    <text evidence="8">The sequence shown here is derived from an EMBL/GenBank/DDBJ whole genome shotgun (WGS) entry which is preliminary data.</text>
</comment>
<evidence type="ECO:0000313" key="8">
    <source>
        <dbReference type="EMBL" id="OAP61682.1"/>
    </source>
</evidence>
<keyword evidence="9" id="KW-1185">Reference proteome</keyword>
<feature type="transmembrane region" description="Helical" evidence="6">
    <location>
        <begin position="394"/>
        <end position="414"/>
    </location>
</feature>
<gene>
    <name evidence="8" type="ORF">AYL99_03885</name>
</gene>
<evidence type="ECO:0000256" key="3">
    <source>
        <dbReference type="ARBA" id="ARBA00022692"/>
    </source>
</evidence>
<feature type="transmembrane region" description="Helical" evidence="6">
    <location>
        <begin position="201"/>
        <end position="223"/>
    </location>
</feature>
<dbReference type="FunFam" id="1.20.1250.20:FF:000013">
    <property type="entry name" value="MFS general substrate transporter"/>
    <property type="match status" value="1"/>
</dbReference>
<dbReference type="GO" id="GO:0022857">
    <property type="term" value="F:transmembrane transporter activity"/>
    <property type="evidence" value="ECO:0007669"/>
    <property type="project" value="InterPro"/>
</dbReference>
<dbReference type="Proteomes" id="UP000078343">
    <property type="component" value="Unassembled WGS sequence"/>
</dbReference>
<dbReference type="AlphaFoldDB" id="A0A178ZPW2"/>
<keyword evidence="3 6" id="KW-0812">Transmembrane</keyword>
<reference evidence="8 9" key="1">
    <citation type="submission" date="2016-04" db="EMBL/GenBank/DDBJ databases">
        <title>Draft genome of Fonsecaea erecta CBS 125763.</title>
        <authorList>
            <person name="Weiss V.A."/>
            <person name="Vicente V.A."/>
            <person name="Raittz R.T."/>
            <person name="Moreno L.F."/>
            <person name="De Souza E.M."/>
            <person name="Pedrosa F.O."/>
            <person name="Steffens M.B."/>
            <person name="Faoro H."/>
            <person name="Tadra-Sfeir M.Z."/>
            <person name="Najafzadeh M.J."/>
            <person name="Felipe M.S."/>
            <person name="Teixeira M."/>
            <person name="Sun J."/>
            <person name="Xi L."/>
            <person name="Gomes R."/>
            <person name="De Azevedo C.M."/>
            <person name="Salgado C.G."/>
            <person name="Da Silva M.B."/>
            <person name="Nascimento M.F."/>
            <person name="Queiroz-Telles F."/>
            <person name="Attili D.S."/>
            <person name="Gorbushina A."/>
        </authorList>
    </citation>
    <scope>NUCLEOTIDE SEQUENCE [LARGE SCALE GENOMIC DNA]</scope>
    <source>
        <strain evidence="8 9">CBS 125763</strain>
    </source>
</reference>
<dbReference type="InterPro" id="IPR020846">
    <property type="entry name" value="MFS_dom"/>
</dbReference>
<keyword evidence="4 6" id="KW-1133">Transmembrane helix</keyword>
<feature type="transmembrane region" description="Helical" evidence="6">
    <location>
        <begin position="78"/>
        <end position="97"/>
    </location>
</feature>
<dbReference type="InterPro" id="IPR011701">
    <property type="entry name" value="MFS"/>
</dbReference>
<feature type="transmembrane region" description="Helical" evidence="6">
    <location>
        <begin position="137"/>
        <end position="156"/>
    </location>
</feature>
<dbReference type="EMBL" id="LVYI01000003">
    <property type="protein sequence ID" value="OAP61682.1"/>
    <property type="molecule type" value="Genomic_DNA"/>
</dbReference>
<feature type="transmembrane region" description="Helical" evidence="6">
    <location>
        <begin position="336"/>
        <end position="355"/>
    </location>
</feature>
<dbReference type="PANTHER" id="PTHR43791">
    <property type="entry name" value="PERMEASE-RELATED"/>
    <property type="match status" value="1"/>
</dbReference>
<sequence length="485" mass="53523">MAIDKLQAVSMDFVEYESKEPPPPEVDQAAEKKLVSKIDRVIVPLVMVTYLLCFLDRTNIGNARLYGLEKDLHLHGTQYQTAVALLFVTYVLVEIPSNLMLKYFTPSRYIAVLTIVWGIISTLTGVVQSFGGLVVCRLLLGLVEGGLFPGLTIYLTMFYTKTELALRIGYLFVSSAIAGACGGLLAYGIGYMDGLAGQSGWRWVFIIEGIPTVLFGFAIWFLLPDSPDTAWCLDEGERQLLIARLRRQPGFHEELDRKDSLLAFKDWKTWGFAAGQFGVNAMLYSYSIFLPTIIKGLGKWSPTQAQALTVPVYVCGAISYLLVARLSDAHQLRGPYQIAAASTSIVGYGLLIARVGPAVHYFATFVVSLGLFVAVGIPLAWLPSNNPRYGKRTTASAIQISVCNCSGILAPFLYPAEDAPYYTMGFSVNIALLGYGILFYGFMTLYLSRVNKRRMDGKEDYKVAGMSDAEIEALGDRSPRFMYTI</sequence>
<evidence type="ECO:0000256" key="6">
    <source>
        <dbReference type="SAM" id="Phobius"/>
    </source>
</evidence>
<feature type="transmembrane region" description="Helical" evidence="6">
    <location>
        <begin position="361"/>
        <end position="382"/>
    </location>
</feature>
<dbReference type="RefSeq" id="XP_018695049.1">
    <property type="nucleotide sequence ID" value="XM_018835399.1"/>
</dbReference>
<feature type="transmembrane region" description="Helical" evidence="6">
    <location>
        <begin position="168"/>
        <end position="189"/>
    </location>
</feature>
<protein>
    <recommendedName>
        <fullName evidence="7">Major facilitator superfamily (MFS) profile domain-containing protein</fullName>
    </recommendedName>
</protein>
<dbReference type="PROSITE" id="PS50850">
    <property type="entry name" value="MFS"/>
    <property type="match status" value="1"/>
</dbReference>
<feature type="transmembrane region" description="Helical" evidence="6">
    <location>
        <begin position="426"/>
        <end position="448"/>
    </location>
</feature>
<evidence type="ECO:0000256" key="4">
    <source>
        <dbReference type="ARBA" id="ARBA00022989"/>
    </source>
</evidence>
<dbReference type="InterPro" id="IPR036259">
    <property type="entry name" value="MFS_trans_sf"/>
</dbReference>
<evidence type="ECO:0000256" key="5">
    <source>
        <dbReference type="ARBA" id="ARBA00023136"/>
    </source>
</evidence>
<feature type="transmembrane region" description="Helical" evidence="6">
    <location>
        <begin position="270"/>
        <end position="294"/>
    </location>
</feature>
<proteinExistence type="predicted"/>
<keyword evidence="2" id="KW-0813">Transport</keyword>
<feature type="domain" description="Major facilitator superfamily (MFS) profile" evidence="7">
    <location>
        <begin position="42"/>
        <end position="453"/>
    </location>
</feature>
<dbReference type="Pfam" id="PF07690">
    <property type="entry name" value="MFS_1"/>
    <property type="match status" value="1"/>
</dbReference>
<evidence type="ECO:0000259" key="7">
    <source>
        <dbReference type="PROSITE" id="PS50850"/>
    </source>
</evidence>
<feature type="transmembrane region" description="Helical" evidence="6">
    <location>
        <begin position="109"/>
        <end position="131"/>
    </location>
</feature>
<feature type="transmembrane region" description="Helical" evidence="6">
    <location>
        <begin position="306"/>
        <end position="324"/>
    </location>
</feature>
<dbReference type="GeneID" id="30008054"/>
<dbReference type="PANTHER" id="PTHR43791:SF91">
    <property type="entry name" value="MAJOR FACILITATOR SUPERFAMILY (MFS) PROFILE DOMAIN-CONTAINING PROTEIN-RELATED"/>
    <property type="match status" value="1"/>
</dbReference>
<accession>A0A178ZPW2</accession>
<dbReference type="GO" id="GO:0016020">
    <property type="term" value="C:membrane"/>
    <property type="evidence" value="ECO:0007669"/>
    <property type="project" value="UniProtKB-SubCell"/>
</dbReference>
<dbReference type="OrthoDB" id="2962993at2759"/>
<evidence type="ECO:0000313" key="9">
    <source>
        <dbReference type="Proteomes" id="UP000078343"/>
    </source>
</evidence>
<dbReference type="FunFam" id="1.20.1250.20:FF:000034">
    <property type="entry name" value="MFS general substrate transporter"/>
    <property type="match status" value="1"/>
</dbReference>
<keyword evidence="5 6" id="KW-0472">Membrane</keyword>
<comment type="subcellular location">
    <subcellularLocation>
        <location evidence="1">Membrane</location>
        <topology evidence="1">Multi-pass membrane protein</topology>
    </subcellularLocation>
</comment>
<name>A0A178ZPW2_9EURO</name>
<dbReference type="SUPFAM" id="SSF103473">
    <property type="entry name" value="MFS general substrate transporter"/>
    <property type="match status" value="1"/>
</dbReference>
<dbReference type="Gene3D" id="1.20.1250.20">
    <property type="entry name" value="MFS general substrate transporter like domains"/>
    <property type="match status" value="2"/>
</dbReference>
<evidence type="ECO:0000256" key="1">
    <source>
        <dbReference type="ARBA" id="ARBA00004141"/>
    </source>
</evidence>
<organism evidence="8 9">
    <name type="scientific">Fonsecaea erecta</name>
    <dbReference type="NCBI Taxonomy" id="1367422"/>
    <lineage>
        <taxon>Eukaryota</taxon>
        <taxon>Fungi</taxon>
        <taxon>Dikarya</taxon>
        <taxon>Ascomycota</taxon>
        <taxon>Pezizomycotina</taxon>
        <taxon>Eurotiomycetes</taxon>
        <taxon>Chaetothyriomycetidae</taxon>
        <taxon>Chaetothyriales</taxon>
        <taxon>Herpotrichiellaceae</taxon>
        <taxon>Fonsecaea</taxon>
    </lineage>
</organism>
<evidence type="ECO:0000256" key="2">
    <source>
        <dbReference type="ARBA" id="ARBA00022448"/>
    </source>
</evidence>